<feature type="transmembrane region" description="Helical" evidence="1">
    <location>
        <begin position="213"/>
        <end position="235"/>
    </location>
</feature>
<dbReference type="Proteomes" id="UP001596091">
    <property type="component" value="Unassembled WGS sequence"/>
</dbReference>
<keyword evidence="4" id="KW-1185">Reference proteome</keyword>
<organism evidence="3 4">
    <name type="scientific">Acidicapsa dinghuensis</name>
    <dbReference type="NCBI Taxonomy" id="2218256"/>
    <lineage>
        <taxon>Bacteria</taxon>
        <taxon>Pseudomonadati</taxon>
        <taxon>Acidobacteriota</taxon>
        <taxon>Terriglobia</taxon>
        <taxon>Terriglobales</taxon>
        <taxon>Acidobacteriaceae</taxon>
        <taxon>Acidicapsa</taxon>
    </lineage>
</organism>
<evidence type="ECO:0000313" key="4">
    <source>
        <dbReference type="Proteomes" id="UP001596091"/>
    </source>
</evidence>
<dbReference type="GO" id="GO:0016787">
    <property type="term" value="F:hydrolase activity"/>
    <property type="evidence" value="ECO:0007669"/>
    <property type="project" value="UniProtKB-KW"/>
</dbReference>
<gene>
    <name evidence="3" type="ORF">ACFPT7_10725</name>
</gene>
<dbReference type="EC" id="3.4.-.-" evidence="3"/>
<feature type="transmembrane region" description="Helical" evidence="1">
    <location>
        <begin position="160"/>
        <end position="181"/>
    </location>
</feature>
<feature type="domain" description="CAAX prenyl protease 2/Lysostaphin resistance protein A-like" evidence="2">
    <location>
        <begin position="126"/>
        <end position="224"/>
    </location>
</feature>
<feature type="transmembrane region" description="Helical" evidence="1">
    <location>
        <begin position="14"/>
        <end position="34"/>
    </location>
</feature>
<accession>A0ABW1EHQ7</accession>
<keyword evidence="1" id="KW-0472">Membrane</keyword>
<dbReference type="EMBL" id="JBHSPH010000002">
    <property type="protein sequence ID" value="MFC5862765.1"/>
    <property type="molecule type" value="Genomic_DNA"/>
</dbReference>
<evidence type="ECO:0000259" key="2">
    <source>
        <dbReference type="Pfam" id="PF02517"/>
    </source>
</evidence>
<dbReference type="Pfam" id="PF02517">
    <property type="entry name" value="Rce1-like"/>
    <property type="match status" value="1"/>
</dbReference>
<proteinExistence type="predicted"/>
<dbReference type="PANTHER" id="PTHR35797">
    <property type="entry name" value="PROTEASE-RELATED"/>
    <property type="match status" value="1"/>
</dbReference>
<keyword evidence="1" id="KW-1133">Transmembrane helix</keyword>
<keyword evidence="3" id="KW-0378">Hydrolase</keyword>
<reference evidence="4" key="1">
    <citation type="journal article" date="2019" name="Int. J. Syst. Evol. Microbiol.">
        <title>The Global Catalogue of Microorganisms (GCM) 10K type strain sequencing project: providing services to taxonomists for standard genome sequencing and annotation.</title>
        <authorList>
            <consortium name="The Broad Institute Genomics Platform"/>
            <consortium name="The Broad Institute Genome Sequencing Center for Infectious Disease"/>
            <person name="Wu L."/>
            <person name="Ma J."/>
        </authorList>
    </citation>
    <scope>NUCLEOTIDE SEQUENCE [LARGE SCALE GENOMIC DNA]</scope>
    <source>
        <strain evidence="4">JCM 4087</strain>
    </source>
</reference>
<feature type="transmembrane region" description="Helical" evidence="1">
    <location>
        <begin position="118"/>
        <end position="139"/>
    </location>
</feature>
<comment type="caution">
    <text evidence="3">The sequence shown here is derived from an EMBL/GenBank/DDBJ whole genome shotgun (WGS) entry which is preliminary data.</text>
</comment>
<evidence type="ECO:0000256" key="1">
    <source>
        <dbReference type="SAM" id="Phobius"/>
    </source>
</evidence>
<sequence>MPTSNVGSVTRKTIGLFVCLAYGIAWFLWLPVVLGPKGLHLTRFDASIPVFVSLGTTGPMLASFIAIRMEKGRWAMPSRFFPSIRTRSWLNLFTGPALITIAFVIIPYTICVAPGHKVITLSFLAPLLGVWPNILGGPLEEEFGWRGYLLPRVGARTGNVVAAILVGVAWATWHLPLMLIHLYSVSFWYFLALEVAAAIFASFAYFATGRSILGPVIVHYFYNTCTFMLYTALAGHPLNPSRDVDKIVLLSMIGVAAMTIAVTRGRLGAAPVTKQDLS</sequence>
<dbReference type="PANTHER" id="PTHR35797:SF1">
    <property type="entry name" value="PROTEASE"/>
    <property type="match status" value="1"/>
</dbReference>
<evidence type="ECO:0000313" key="3">
    <source>
        <dbReference type="EMBL" id="MFC5862765.1"/>
    </source>
</evidence>
<dbReference type="InterPro" id="IPR003675">
    <property type="entry name" value="Rce1/LyrA-like_dom"/>
</dbReference>
<feature type="transmembrane region" description="Helical" evidence="1">
    <location>
        <begin position="46"/>
        <end position="67"/>
    </location>
</feature>
<keyword evidence="1" id="KW-0812">Transmembrane</keyword>
<name>A0ABW1EHQ7_9BACT</name>
<protein>
    <submittedName>
        <fullName evidence="3">CPBP family intramembrane glutamic endopeptidase</fullName>
        <ecNumber evidence="3">3.4.-.-</ecNumber>
    </submittedName>
</protein>
<feature type="transmembrane region" description="Helical" evidence="1">
    <location>
        <begin position="247"/>
        <end position="267"/>
    </location>
</feature>
<feature type="transmembrane region" description="Helical" evidence="1">
    <location>
        <begin position="187"/>
        <end position="206"/>
    </location>
</feature>
<feature type="transmembrane region" description="Helical" evidence="1">
    <location>
        <begin position="88"/>
        <end position="106"/>
    </location>
</feature>
<dbReference type="InterPro" id="IPR042150">
    <property type="entry name" value="MmRce1-like"/>
</dbReference>
<dbReference type="RefSeq" id="WP_263336611.1">
    <property type="nucleotide sequence ID" value="NZ_JAGSYH010000003.1"/>
</dbReference>